<feature type="chain" id="PRO_5016276101" evidence="1">
    <location>
        <begin position="21"/>
        <end position="89"/>
    </location>
</feature>
<dbReference type="AlphaFoldDB" id="A0A319ESX8"/>
<evidence type="ECO:0000313" key="2">
    <source>
        <dbReference type="EMBL" id="PYH94122.1"/>
    </source>
</evidence>
<name>A0A319ESX8_9EURO</name>
<sequence length="89" mass="9669">MQLSGLFVMAIALFASHIYAQSRPHGIDTGNVACVGACVGDPRDLPCSSPKWQAQLECYICCFENDLGGDFDDHREHDVLEGDLIPESA</sequence>
<dbReference type="OrthoDB" id="4497333at2759"/>
<dbReference type="VEuPathDB" id="FungiDB:BO71DRAFT_326160"/>
<keyword evidence="1" id="KW-0732">Signal</keyword>
<gene>
    <name evidence="2" type="ORF">BO71DRAFT_326160</name>
</gene>
<evidence type="ECO:0000256" key="1">
    <source>
        <dbReference type="SAM" id="SignalP"/>
    </source>
</evidence>
<dbReference type="Proteomes" id="UP000247810">
    <property type="component" value="Unassembled WGS sequence"/>
</dbReference>
<accession>A0A319ESX8</accession>
<protein>
    <submittedName>
        <fullName evidence="2">Uncharacterized protein</fullName>
    </submittedName>
</protein>
<evidence type="ECO:0000313" key="3">
    <source>
        <dbReference type="Proteomes" id="UP000247810"/>
    </source>
</evidence>
<reference evidence="2 3" key="1">
    <citation type="submission" date="2018-02" db="EMBL/GenBank/DDBJ databases">
        <title>The genomes of Aspergillus section Nigri reveals drivers in fungal speciation.</title>
        <authorList>
            <consortium name="DOE Joint Genome Institute"/>
            <person name="Vesth T.C."/>
            <person name="Nybo J."/>
            <person name="Theobald S."/>
            <person name="Brandl J."/>
            <person name="Frisvad J.C."/>
            <person name="Nielsen K.F."/>
            <person name="Lyhne E.K."/>
            <person name="Kogle M.E."/>
            <person name="Kuo A."/>
            <person name="Riley R."/>
            <person name="Clum A."/>
            <person name="Nolan M."/>
            <person name="Lipzen A."/>
            <person name="Salamov A."/>
            <person name="Henrissat B."/>
            <person name="Wiebenga A."/>
            <person name="De vries R.P."/>
            <person name="Grigoriev I.V."/>
            <person name="Mortensen U.H."/>
            <person name="Andersen M.R."/>
            <person name="Baker S.E."/>
        </authorList>
    </citation>
    <scope>NUCLEOTIDE SEQUENCE [LARGE SCALE GENOMIC DNA]</scope>
    <source>
        <strain evidence="2 3">CBS 707.79</strain>
    </source>
</reference>
<keyword evidence="3" id="KW-1185">Reference proteome</keyword>
<proteinExistence type="predicted"/>
<dbReference type="EMBL" id="KZ825879">
    <property type="protein sequence ID" value="PYH94122.1"/>
    <property type="molecule type" value="Genomic_DNA"/>
</dbReference>
<organism evidence="2 3">
    <name type="scientific">Aspergillus ellipticus CBS 707.79</name>
    <dbReference type="NCBI Taxonomy" id="1448320"/>
    <lineage>
        <taxon>Eukaryota</taxon>
        <taxon>Fungi</taxon>
        <taxon>Dikarya</taxon>
        <taxon>Ascomycota</taxon>
        <taxon>Pezizomycotina</taxon>
        <taxon>Eurotiomycetes</taxon>
        <taxon>Eurotiomycetidae</taxon>
        <taxon>Eurotiales</taxon>
        <taxon>Aspergillaceae</taxon>
        <taxon>Aspergillus</taxon>
        <taxon>Aspergillus subgen. Circumdati</taxon>
    </lineage>
</organism>
<feature type="signal peptide" evidence="1">
    <location>
        <begin position="1"/>
        <end position="20"/>
    </location>
</feature>